<dbReference type="OrthoDB" id="9811695at2"/>
<comment type="caution">
    <text evidence="1">The sequence shown here is derived from an EMBL/GenBank/DDBJ whole genome shotgun (WGS) entry which is preliminary data.</text>
</comment>
<gene>
    <name evidence="1" type="ORF">TH25_13100</name>
</gene>
<dbReference type="RefSeq" id="WP_114088731.1">
    <property type="nucleotide sequence ID" value="NZ_JPWH01000009.1"/>
</dbReference>
<dbReference type="AlphaFoldDB" id="A0A367X8F9"/>
<protein>
    <submittedName>
        <fullName evidence="1">Uncharacterized protein</fullName>
    </submittedName>
</protein>
<sequence>MGQGWIIRSWQILPGLLLALLLAGGEKQDMYQVDICRVALPGVENAGLRFRLLTWPDMDEAHNRVTLIYQILPDRIAYRHADDSVLSDNVPVLGEGAPAFAHRITCQFSPTPLSGAHAALVGIETSRFGPLPASQLALLDRFWINQVGQSALDSFDDENPGTALANIHDRRTKTAFGL</sequence>
<accession>A0A367X8F9</accession>
<evidence type="ECO:0000313" key="2">
    <source>
        <dbReference type="Proteomes" id="UP000252517"/>
    </source>
</evidence>
<organism evidence="1 2">
    <name type="scientific">Thalassospira profundimaris</name>
    <dbReference type="NCBI Taxonomy" id="502049"/>
    <lineage>
        <taxon>Bacteria</taxon>
        <taxon>Pseudomonadati</taxon>
        <taxon>Pseudomonadota</taxon>
        <taxon>Alphaproteobacteria</taxon>
        <taxon>Rhodospirillales</taxon>
        <taxon>Thalassospiraceae</taxon>
        <taxon>Thalassospira</taxon>
    </lineage>
</organism>
<dbReference type="Proteomes" id="UP000252517">
    <property type="component" value="Unassembled WGS sequence"/>
</dbReference>
<proteinExistence type="predicted"/>
<name>A0A367X8F9_9PROT</name>
<reference evidence="1 2" key="1">
    <citation type="submission" date="2014-07" db="EMBL/GenBank/DDBJ databases">
        <title>Draft genome sequence of Thalassospira profundimaris S25-3-2.</title>
        <authorList>
            <person name="Lai Q."/>
            <person name="Shao Z."/>
        </authorList>
    </citation>
    <scope>NUCLEOTIDE SEQUENCE [LARGE SCALE GENOMIC DNA]</scope>
    <source>
        <strain evidence="1 2">S25-3-2</strain>
    </source>
</reference>
<evidence type="ECO:0000313" key="1">
    <source>
        <dbReference type="EMBL" id="RCK49934.1"/>
    </source>
</evidence>
<dbReference type="EMBL" id="JPWH01000009">
    <property type="protein sequence ID" value="RCK49934.1"/>
    <property type="molecule type" value="Genomic_DNA"/>
</dbReference>